<accession>A0A2N9LHT6</accession>
<dbReference type="OrthoDB" id="129419at2"/>
<dbReference type="EMBL" id="OKRB01000094">
    <property type="protein sequence ID" value="SPE22847.1"/>
    <property type="molecule type" value="Genomic_DNA"/>
</dbReference>
<proteinExistence type="predicted"/>
<feature type="domain" description="Putative zinc-finger" evidence="1">
    <location>
        <begin position="3"/>
        <end position="36"/>
    </location>
</feature>
<evidence type="ECO:0000313" key="3">
    <source>
        <dbReference type="Proteomes" id="UP000239735"/>
    </source>
</evidence>
<gene>
    <name evidence="2" type="ORF">SBA5_370022</name>
</gene>
<reference evidence="3" key="1">
    <citation type="submission" date="2018-02" db="EMBL/GenBank/DDBJ databases">
        <authorList>
            <person name="Hausmann B."/>
        </authorList>
    </citation>
    <scope>NUCLEOTIDE SEQUENCE [LARGE SCALE GENOMIC DNA]</scope>
    <source>
        <strain evidence="3">Peat soil MAG SbA5</strain>
    </source>
</reference>
<dbReference type="Pfam" id="PF13490">
    <property type="entry name" value="zf-HC2"/>
    <property type="match status" value="1"/>
</dbReference>
<dbReference type="AlphaFoldDB" id="A0A2N9LHT6"/>
<dbReference type="Proteomes" id="UP000239735">
    <property type="component" value="Unassembled WGS sequence"/>
</dbReference>
<name>A0A2N9LHT6_9BACT</name>
<evidence type="ECO:0000259" key="1">
    <source>
        <dbReference type="Pfam" id="PF13490"/>
    </source>
</evidence>
<protein>
    <recommendedName>
        <fullName evidence="1">Putative zinc-finger domain-containing protein</fullName>
    </recommendedName>
</protein>
<dbReference type="InterPro" id="IPR027383">
    <property type="entry name" value="Znf_put"/>
</dbReference>
<organism evidence="2 3">
    <name type="scientific">Candidatus Sulfuritelmatomonas gaucii</name>
    <dbReference type="NCBI Taxonomy" id="2043161"/>
    <lineage>
        <taxon>Bacteria</taxon>
        <taxon>Pseudomonadati</taxon>
        <taxon>Acidobacteriota</taxon>
        <taxon>Terriglobia</taxon>
        <taxon>Terriglobales</taxon>
        <taxon>Acidobacteriaceae</taxon>
        <taxon>Candidatus Sulfuritelmatomonas</taxon>
    </lineage>
</organism>
<evidence type="ECO:0000313" key="2">
    <source>
        <dbReference type="EMBL" id="SPE22847.1"/>
    </source>
</evidence>
<sequence>MTCTEFLAILDDVIDESIAAETRTEIETHLKKCGHCEVVLNTTRKTIEIFRCHEIYELPTEVSERLHTKIMDRCKKVR</sequence>